<feature type="region of interest" description="Disordered" evidence="1">
    <location>
        <begin position="93"/>
        <end position="112"/>
    </location>
</feature>
<gene>
    <name evidence="3" type="ORF">PG997_001861</name>
</gene>
<evidence type="ECO:0000256" key="2">
    <source>
        <dbReference type="SAM" id="Phobius"/>
    </source>
</evidence>
<keyword evidence="2" id="KW-1133">Transmembrane helix</keyword>
<keyword evidence="2" id="KW-0812">Transmembrane</keyword>
<keyword evidence="4" id="KW-1185">Reference proteome</keyword>
<dbReference type="Proteomes" id="UP001433268">
    <property type="component" value="Unassembled WGS sequence"/>
</dbReference>
<evidence type="ECO:0000313" key="3">
    <source>
        <dbReference type="EMBL" id="KAK8091500.1"/>
    </source>
</evidence>
<sequence>MTTSKGSDGNNENILPSLRMMYIFQTPVMKMAWSVVMFNLGLVLHVTSPLRQDSPGARDPRTGIFVLVAGGVATVNFGCCSFWLYRAAKYRDDDLEQTSSSEVVTERTGPGV</sequence>
<accession>A0ABR1X7W3</accession>
<name>A0ABR1X7W3_9PEZI</name>
<protein>
    <submittedName>
        <fullName evidence="3">Uncharacterized protein</fullName>
    </submittedName>
</protein>
<reference evidence="3 4" key="1">
    <citation type="submission" date="2023-01" db="EMBL/GenBank/DDBJ databases">
        <title>Analysis of 21 Apiospora genomes using comparative genomics revels a genus with tremendous synthesis potential of carbohydrate active enzymes and secondary metabolites.</title>
        <authorList>
            <person name="Sorensen T."/>
        </authorList>
    </citation>
    <scope>NUCLEOTIDE SEQUENCE [LARGE SCALE GENOMIC DNA]</scope>
    <source>
        <strain evidence="3 4">CBS 114990</strain>
    </source>
</reference>
<evidence type="ECO:0000313" key="4">
    <source>
        <dbReference type="Proteomes" id="UP001433268"/>
    </source>
</evidence>
<proteinExistence type="predicted"/>
<feature type="transmembrane region" description="Helical" evidence="2">
    <location>
        <begin position="21"/>
        <end position="44"/>
    </location>
</feature>
<comment type="caution">
    <text evidence="3">The sequence shown here is derived from an EMBL/GenBank/DDBJ whole genome shotgun (WGS) entry which is preliminary data.</text>
</comment>
<evidence type="ECO:0000256" key="1">
    <source>
        <dbReference type="SAM" id="MobiDB-lite"/>
    </source>
</evidence>
<dbReference type="EMBL" id="JAQQWN010000003">
    <property type="protein sequence ID" value="KAK8091500.1"/>
    <property type="molecule type" value="Genomic_DNA"/>
</dbReference>
<organism evidence="3 4">
    <name type="scientific">Apiospora hydei</name>
    <dbReference type="NCBI Taxonomy" id="1337664"/>
    <lineage>
        <taxon>Eukaryota</taxon>
        <taxon>Fungi</taxon>
        <taxon>Dikarya</taxon>
        <taxon>Ascomycota</taxon>
        <taxon>Pezizomycotina</taxon>
        <taxon>Sordariomycetes</taxon>
        <taxon>Xylariomycetidae</taxon>
        <taxon>Amphisphaeriales</taxon>
        <taxon>Apiosporaceae</taxon>
        <taxon>Apiospora</taxon>
    </lineage>
</organism>
<dbReference type="GeneID" id="92039236"/>
<keyword evidence="2" id="KW-0472">Membrane</keyword>
<dbReference type="RefSeq" id="XP_066673472.1">
    <property type="nucleotide sequence ID" value="XM_066806176.1"/>
</dbReference>
<feature type="transmembrane region" description="Helical" evidence="2">
    <location>
        <begin position="64"/>
        <end position="85"/>
    </location>
</feature>